<gene>
    <name evidence="2" type="ORF">PV09_07367</name>
</gene>
<protein>
    <submittedName>
        <fullName evidence="2">Uncharacterized protein</fullName>
    </submittedName>
</protein>
<dbReference type="Proteomes" id="UP000053259">
    <property type="component" value="Unassembled WGS sequence"/>
</dbReference>
<dbReference type="AlphaFoldDB" id="A0A0D1XFW5"/>
<dbReference type="InParanoid" id="A0A0D1XFW5"/>
<reference evidence="2 3" key="1">
    <citation type="submission" date="2015-01" db="EMBL/GenBank/DDBJ databases">
        <title>The Genome Sequence of Ochroconis gallopava CBS43764.</title>
        <authorList>
            <consortium name="The Broad Institute Genomics Platform"/>
            <person name="Cuomo C."/>
            <person name="de Hoog S."/>
            <person name="Gorbushina A."/>
            <person name="Stielow B."/>
            <person name="Teixiera M."/>
            <person name="Abouelleil A."/>
            <person name="Chapman S.B."/>
            <person name="Priest M."/>
            <person name="Young S.K."/>
            <person name="Wortman J."/>
            <person name="Nusbaum C."/>
            <person name="Birren B."/>
        </authorList>
    </citation>
    <scope>NUCLEOTIDE SEQUENCE [LARGE SCALE GENOMIC DNA]</scope>
    <source>
        <strain evidence="2 3">CBS 43764</strain>
    </source>
</reference>
<keyword evidence="3" id="KW-1185">Reference proteome</keyword>
<evidence type="ECO:0000313" key="3">
    <source>
        <dbReference type="Proteomes" id="UP000053259"/>
    </source>
</evidence>
<dbReference type="RefSeq" id="XP_016210945.1">
    <property type="nucleotide sequence ID" value="XM_016361125.1"/>
</dbReference>
<evidence type="ECO:0000313" key="2">
    <source>
        <dbReference type="EMBL" id="KIW01076.1"/>
    </source>
</evidence>
<dbReference type="VEuPathDB" id="FungiDB:PV09_07367"/>
<dbReference type="EMBL" id="KN847557">
    <property type="protein sequence ID" value="KIW01076.1"/>
    <property type="molecule type" value="Genomic_DNA"/>
</dbReference>
<proteinExistence type="predicted"/>
<organism evidence="2 3">
    <name type="scientific">Verruconis gallopava</name>
    <dbReference type="NCBI Taxonomy" id="253628"/>
    <lineage>
        <taxon>Eukaryota</taxon>
        <taxon>Fungi</taxon>
        <taxon>Dikarya</taxon>
        <taxon>Ascomycota</taxon>
        <taxon>Pezizomycotina</taxon>
        <taxon>Dothideomycetes</taxon>
        <taxon>Pleosporomycetidae</taxon>
        <taxon>Venturiales</taxon>
        <taxon>Sympoventuriaceae</taxon>
        <taxon>Verruconis</taxon>
    </lineage>
</organism>
<accession>A0A0D1XFW5</accession>
<dbReference type="GeneID" id="27315340"/>
<name>A0A0D1XFW5_9PEZI</name>
<feature type="region of interest" description="Disordered" evidence="1">
    <location>
        <begin position="54"/>
        <end position="86"/>
    </location>
</feature>
<evidence type="ECO:0000256" key="1">
    <source>
        <dbReference type="SAM" id="MobiDB-lite"/>
    </source>
</evidence>
<dbReference type="HOGENOM" id="CLU_1094995_0_0_1"/>
<sequence>MSFETVQSEVGFGAGIAHGGSLRDTTTGIFCVHQGHGAFWRISVTPNVPPMESIDRAGLRHGRPGSTRVVGRRSKAGPTAPKQRVSTKYWEDKYQGRIHPVPLQASRTAAQAWLVACERANAINGPVPKRQGGGESTAGTGCLVRLEPSTSEANSCRSIGLGWPGCIGQIAGTGIEVPAPPLHCCFCERTRMRAGGTLQVCKQKNRLLMWNCMAEQGRTLGLPNTSADSQHARLPKRAPAVAWGSRDNLKHFKF</sequence>